<dbReference type="InterPro" id="IPR009060">
    <property type="entry name" value="UBA-like_sf"/>
</dbReference>
<gene>
    <name evidence="1" type="ORF">IFM89_029160</name>
</gene>
<name>A0A835M7B8_9MAGN</name>
<dbReference type="SUPFAM" id="SSF46934">
    <property type="entry name" value="UBA-like"/>
    <property type="match status" value="1"/>
</dbReference>
<comment type="caution">
    <text evidence="1">The sequence shown here is derived from an EMBL/GenBank/DDBJ whole genome shotgun (WGS) entry which is preliminary data.</text>
</comment>
<evidence type="ECO:0000313" key="1">
    <source>
        <dbReference type="EMBL" id="KAF9621940.1"/>
    </source>
</evidence>
<dbReference type="PANTHER" id="PTHR47676">
    <property type="entry name" value="OS01G0225100 PROTEIN"/>
    <property type="match status" value="1"/>
</dbReference>
<keyword evidence="2" id="KW-1185">Reference proteome</keyword>
<protein>
    <submittedName>
        <fullName evidence="1">Uncharacterized protein</fullName>
    </submittedName>
</protein>
<dbReference type="PANTHER" id="PTHR47676:SF1">
    <property type="entry name" value="SMR DOMAIN-CONTAINING PROTEIN"/>
    <property type="match status" value="1"/>
</dbReference>
<organism evidence="1 2">
    <name type="scientific">Coptis chinensis</name>
    <dbReference type="NCBI Taxonomy" id="261450"/>
    <lineage>
        <taxon>Eukaryota</taxon>
        <taxon>Viridiplantae</taxon>
        <taxon>Streptophyta</taxon>
        <taxon>Embryophyta</taxon>
        <taxon>Tracheophyta</taxon>
        <taxon>Spermatophyta</taxon>
        <taxon>Magnoliopsida</taxon>
        <taxon>Ranunculales</taxon>
        <taxon>Ranunculaceae</taxon>
        <taxon>Coptidoideae</taxon>
        <taxon>Coptis</taxon>
    </lineage>
</organism>
<dbReference type="Proteomes" id="UP000631114">
    <property type="component" value="Unassembled WGS sequence"/>
</dbReference>
<reference evidence="1 2" key="1">
    <citation type="submission" date="2020-10" db="EMBL/GenBank/DDBJ databases">
        <title>The Coptis chinensis genome and diversification of protoberbering-type alkaloids.</title>
        <authorList>
            <person name="Wang B."/>
            <person name="Shu S."/>
            <person name="Song C."/>
            <person name="Liu Y."/>
        </authorList>
    </citation>
    <scope>NUCLEOTIDE SEQUENCE [LARGE SCALE GENOMIC DNA]</scope>
    <source>
        <strain evidence="1">HL-2020</strain>
        <tissue evidence="1">Leaf</tissue>
    </source>
</reference>
<proteinExistence type="predicted"/>
<dbReference type="InterPro" id="IPR055319">
    <property type="entry name" value="At5g58720-like"/>
</dbReference>
<dbReference type="EMBL" id="JADFTS010000002">
    <property type="protein sequence ID" value="KAF9621940.1"/>
    <property type="molecule type" value="Genomic_DNA"/>
</dbReference>
<dbReference type="OrthoDB" id="1937816at2759"/>
<accession>A0A835M7B8</accession>
<dbReference type="AlphaFoldDB" id="A0A835M7B8"/>
<evidence type="ECO:0000313" key="2">
    <source>
        <dbReference type="Proteomes" id="UP000631114"/>
    </source>
</evidence>
<sequence length="73" mass="8057">MAKLGFVNVNNEEEAEQFLCSMLGDDCDLSMVVVRDVLCQCGYDVDTALDVLLDLSSSTSSSHNQLNDGYYVR</sequence>